<keyword evidence="4" id="KW-0862">Zinc</keyword>
<feature type="non-terminal residue" evidence="6">
    <location>
        <position position="1"/>
    </location>
</feature>
<dbReference type="AlphaFoldDB" id="A0A6S7IX02"/>
<dbReference type="SUPFAM" id="SSF57716">
    <property type="entry name" value="Glucocorticoid receptor-like (DNA-binding domain)"/>
    <property type="match status" value="1"/>
</dbReference>
<dbReference type="SMART" id="SM00980">
    <property type="entry name" value="THAP"/>
    <property type="match status" value="1"/>
</dbReference>
<evidence type="ECO:0000256" key="2">
    <source>
        <dbReference type="ARBA" id="ARBA00022723"/>
    </source>
</evidence>
<dbReference type="GO" id="GO:0008270">
    <property type="term" value="F:zinc ion binding"/>
    <property type="evidence" value="ECO:0007669"/>
    <property type="project" value="UniProtKB-KW"/>
</dbReference>
<dbReference type="PANTHER" id="PTHR23080:SF133">
    <property type="entry name" value="SI:CH211-262I1.5-RELATED"/>
    <property type="match status" value="1"/>
</dbReference>
<dbReference type="InterPro" id="IPR027805">
    <property type="entry name" value="Transposase_HTH_dom"/>
</dbReference>
<dbReference type="GO" id="GO:0003677">
    <property type="term" value="F:DNA binding"/>
    <property type="evidence" value="ECO:0007669"/>
    <property type="project" value="UniProtKB-UniRule"/>
</dbReference>
<dbReference type="Gene3D" id="6.20.210.20">
    <property type="entry name" value="THAP domain"/>
    <property type="match status" value="1"/>
</dbReference>
<dbReference type="PANTHER" id="PTHR23080">
    <property type="entry name" value="THAP DOMAIN PROTEIN"/>
    <property type="match status" value="1"/>
</dbReference>
<evidence type="ECO:0000256" key="4">
    <source>
        <dbReference type="ARBA" id="ARBA00022833"/>
    </source>
</evidence>
<accession>A0A6S7IX02</accession>
<dbReference type="Pfam" id="PF13359">
    <property type="entry name" value="DDE_Tnp_4"/>
    <property type="match status" value="1"/>
</dbReference>
<evidence type="ECO:0000256" key="5">
    <source>
        <dbReference type="ARBA" id="ARBA00023125"/>
    </source>
</evidence>
<dbReference type="InterPro" id="IPR006612">
    <property type="entry name" value="THAP_Znf"/>
</dbReference>
<dbReference type="OrthoDB" id="5957773at2759"/>
<dbReference type="Proteomes" id="UP001152795">
    <property type="component" value="Unassembled WGS sequence"/>
</dbReference>
<dbReference type="Pfam" id="PF05485">
    <property type="entry name" value="THAP"/>
    <property type="match status" value="1"/>
</dbReference>
<reference evidence="6" key="1">
    <citation type="submission" date="2020-04" db="EMBL/GenBank/DDBJ databases">
        <authorList>
            <person name="Alioto T."/>
            <person name="Alioto T."/>
            <person name="Gomez Garrido J."/>
        </authorList>
    </citation>
    <scope>NUCLEOTIDE SEQUENCE</scope>
    <source>
        <strain evidence="6">A484AB</strain>
    </source>
</reference>
<dbReference type="PROSITE" id="PS50950">
    <property type="entry name" value="ZF_THAP"/>
    <property type="match status" value="1"/>
</dbReference>
<evidence type="ECO:0000256" key="1">
    <source>
        <dbReference type="ARBA" id="ARBA00001968"/>
    </source>
</evidence>
<keyword evidence="7" id="KW-1185">Reference proteome</keyword>
<keyword evidence="2" id="KW-0479">Metal-binding</keyword>
<gene>
    <name evidence="6" type="ORF">PACLA_8A063058</name>
</gene>
<evidence type="ECO:0000256" key="3">
    <source>
        <dbReference type="ARBA" id="ARBA00022771"/>
    </source>
</evidence>
<dbReference type="Pfam" id="PF13613">
    <property type="entry name" value="HTH_Tnp_4"/>
    <property type="match status" value="1"/>
</dbReference>
<keyword evidence="3" id="KW-0863">Zinc-finger</keyword>
<keyword evidence="5" id="KW-0238">DNA-binding</keyword>
<name>A0A6S7IX02_PARCT</name>
<evidence type="ECO:0000313" key="6">
    <source>
        <dbReference type="EMBL" id="CAB4022243.1"/>
    </source>
</evidence>
<protein>
    <submittedName>
        <fullName evidence="6">THAP domain-containing 6</fullName>
    </submittedName>
</protein>
<sequence length="587" mass="67124">CVIDITNIIVNTPIRKRVVKSGGLWRVTRSYTVASYASQVVVFSQEIYKIILKIIQSYIKGFHGKIQGYRLSNGEKVSYFNFPKDKTARKQWIHAIRRDEGNYFKIHDKTKVCSLHFKRDDLKKSLNGRIFVKEGNIPSKFEWKLESPKRRKAPAVRQPLVKNTTCNNVPSTSSHADFTASKVNDNEELLKEELTDLKRVQEVLERTIKHTEDSLRDAKETISNLQQENCDLKKSICLIQEESVQNSGHMKKQIEILKKQSEIIEPLLNLNSLTSDQDIAFYTGFPNYDIFIALFNYLNPGTHGENIRYVREKPNDFYVAIDDSEPEKENGERKKGRPKKLKPIEEYFMVLCRLRRGFSIQHLSHLFGVASSSVSRSLTAWINFMYLKFGQINLWPSKQLVQDTMPDVFKEKYPNTRVIIDCTEIRCEMPGSLLLNGELFSSYKNHTTLKGLIGIAPSGAITFISQLYTGSISDREIVIRSGFLDQAFVDGDTVMADKGFTIQDLLPLGTTLNIPPFLGQNSQMGAEDVIRTQQIASVRIHVERAINRIKNYKIWSGVVPLSSFELVNQMWSVCAFLCNAQDKLISI</sequence>
<evidence type="ECO:0000313" key="7">
    <source>
        <dbReference type="Proteomes" id="UP001152795"/>
    </source>
</evidence>
<comment type="caution">
    <text evidence="6">The sequence shown here is derived from an EMBL/GenBank/DDBJ whole genome shotgun (WGS) entry which is preliminary data.</text>
</comment>
<comment type="cofactor">
    <cofactor evidence="1">
        <name>a divalent metal cation</name>
        <dbReference type="ChEBI" id="CHEBI:60240"/>
    </cofactor>
</comment>
<proteinExistence type="predicted"/>
<organism evidence="6 7">
    <name type="scientific">Paramuricea clavata</name>
    <name type="common">Red gorgonian</name>
    <name type="synonym">Violescent sea-whip</name>
    <dbReference type="NCBI Taxonomy" id="317549"/>
    <lineage>
        <taxon>Eukaryota</taxon>
        <taxon>Metazoa</taxon>
        <taxon>Cnidaria</taxon>
        <taxon>Anthozoa</taxon>
        <taxon>Octocorallia</taxon>
        <taxon>Malacalcyonacea</taxon>
        <taxon>Plexauridae</taxon>
        <taxon>Paramuricea</taxon>
    </lineage>
</organism>
<dbReference type="InterPro" id="IPR038441">
    <property type="entry name" value="THAP_Znf_sf"/>
</dbReference>
<dbReference type="SMART" id="SM00692">
    <property type="entry name" value="DM3"/>
    <property type="match status" value="1"/>
</dbReference>
<dbReference type="EMBL" id="CACRXK020011882">
    <property type="protein sequence ID" value="CAB4022243.1"/>
    <property type="molecule type" value="Genomic_DNA"/>
</dbReference>
<dbReference type="InterPro" id="IPR027806">
    <property type="entry name" value="HARBI1_dom"/>
</dbReference>